<dbReference type="RefSeq" id="WP_281000253.1">
    <property type="nucleotide sequence ID" value="NZ_CP069362.1"/>
</dbReference>
<proteinExistence type="predicted"/>
<dbReference type="Proteomes" id="UP001232493">
    <property type="component" value="Chromosome"/>
</dbReference>
<dbReference type="EMBL" id="CP069362">
    <property type="protein sequence ID" value="WGS65645.1"/>
    <property type="molecule type" value="Genomic_DNA"/>
</dbReference>
<accession>A0ABY8PSP0</accession>
<evidence type="ECO:0000313" key="1">
    <source>
        <dbReference type="EMBL" id="WGS65645.1"/>
    </source>
</evidence>
<reference evidence="1 2" key="1">
    <citation type="submission" date="2021-02" db="EMBL/GenBank/DDBJ databases">
        <title>Characterization of Marinitoga sp. nov. str. BP5-C20A.</title>
        <authorList>
            <person name="Erauso G."/>
            <person name="Postec A."/>
        </authorList>
    </citation>
    <scope>NUCLEOTIDE SEQUENCE [LARGE SCALE GENOMIC DNA]</scope>
    <source>
        <strain evidence="1 2">BP5-C20A</strain>
    </source>
</reference>
<dbReference type="PROSITE" id="PS51257">
    <property type="entry name" value="PROKAR_LIPOPROTEIN"/>
    <property type="match status" value="1"/>
</dbReference>
<keyword evidence="2" id="KW-1185">Reference proteome</keyword>
<sequence length="1171" mass="126298">MKKAIIIGIAILLLLSLSSCVKSIKVKTKPKIGVPVAATTVALNNFVNIEDSIKSALPDAKVESVNGIQTIKYATGLNLDLSQSFEKIDAFSTSVSQNISVPDIGNIDPVTVDVPNINDIPAITVDVPSFDFNPQNITVNVPQIDPAPVSPNITIGELDVASAGVDLPAVDLSIPVAGDTGDGSITSTTLNANDSFSTLTFSTGSLTLDVVNNDDTATVKVDGIIENANNGNLVSNVLTLNPNSTGTLTFDLTNKSISDGATITLRATITNTSSTRIGTYSLQANNLQFSNGTKIKAAEGITFNTSKSITETIDPNMGSTEFSTVTIDGTFNVNIQLPSEWTNVKTEFEATVTYNFGSENIVLVNDTFNSSKDLTFNGKELPPNGSFEFTIDSTFTNNDGSKANIDFTKSPTITVTPDIKIMKIDGVGINNTQNMNLPDNIKHVILSGGKISIDITDTNVSSIVANFTYFDGTEDKTKEFAVENNKAVLDMDGIKLTGENTKDATIMVKNISLDFGNNGLSNSELSANVVLDEPSIKEVKLSLTTKQKIDIPDEIEEVKFMSGSLTSGLSNGSISSVAGNLETGYEDISLTTDNGTLTVNLANKLLSGTKDATLNISEMLIDFSSNPLSFGNQLSVSSSLNDLKISEATITTNLSQSINIPNTIKKVIFGSGSIEVNVDNVQFTSFDGTLTYESTDTSFAVSPEGSAVIDLTNLQLGFPSAEVTIDKIGLKSTNGISLGSSLNANINLVNPKIKYAEISPDSDLKVTNSQVVEFPPEAKDFLNSVTFTGTSNIRIEWNNELPVVVNVNLSVPELTINESFPMSGENYHEVALANKTIDLDTPMHFDFEASPANYDDTNNILKIDISDPNNYLSLGSEYTLAATISLDYELDASIKPFSQEIIPQSDPLNFEIPISDDTTLTLNDIEINGFIAKIVGTIPSGLVNSNNKITLYATYTMNNTEKSTNVEILLDNEHIEKDISEFLKEILKGKDVYMSMKSNNITASLNDLSNFIFDFKIDLTIPLSFDLTKNENLNIMNIKGEADILGREPGSNETDLPIDLVIGEEGKLILHLNYNNTSGLKPGLKITGRNSSNPTLYERDIILQDGKHDVNIIFDKSDIDKIMNNNPYYLDFDAYIPANTNQSFRTNGQISINAWVEVVTDVNVDLLGRGE</sequence>
<evidence type="ECO:0000313" key="2">
    <source>
        <dbReference type="Proteomes" id="UP001232493"/>
    </source>
</evidence>
<protein>
    <submittedName>
        <fullName evidence="1">Uncharacterized protein</fullName>
    </submittedName>
</protein>
<name>A0ABY8PSP0_9BACT</name>
<gene>
    <name evidence="1" type="ORF">JRV97_03575</name>
</gene>
<organism evidence="1 2">
    <name type="scientific">Marinitoga aeolica</name>
    <dbReference type="NCBI Taxonomy" id="2809031"/>
    <lineage>
        <taxon>Bacteria</taxon>
        <taxon>Thermotogati</taxon>
        <taxon>Thermotogota</taxon>
        <taxon>Thermotogae</taxon>
        <taxon>Petrotogales</taxon>
        <taxon>Petrotogaceae</taxon>
        <taxon>Marinitoga</taxon>
    </lineage>
</organism>